<proteinExistence type="predicted"/>
<organism evidence="1 2">
    <name type="scientific">Camelus dromedarius</name>
    <name type="common">Dromedary</name>
    <name type="synonym">Arabian camel</name>
    <dbReference type="NCBI Taxonomy" id="9838"/>
    <lineage>
        <taxon>Eukaryota</taxon>
        <taxon>Metazoa</taxon>
        <taxon>Chordata</taxon>
        <taxon>Craniata</taxon>
        <taxon>Vertebrata</taxon>
        <taxon>Euteleostomi</taxon>
        <taxon>Mammalia</taxon>
        <taxon>Eutheria</taxon>
        <taxon>Laurasiatheria</taxon>
        <taxon>Artiodactyla</taxon>
        <taxon>Tylopoda</taxon>
        <taxon>Camelidae</taxon>
        <taxon>Camelus</taxon>
    </lineage>
</organism>
<name>A0A5N4DDF5_CAMDR</name>
<reference evidence="1 2" key="1">
    <citation type="journal article" date="2019" name="Mol. Ecol. Resour.">
        <title>Improving Illumina assemblies with Hi-C and long reads: an example with the North African dromedary.</title>
        <authorList>
            <person name="Elbers J.P."/>
            <person name="Rogers M.F."/>
            <person name="Perelman P.L."/>
            <person name="Proskuryakova A.A."/>
            <person name="Serdyukova N.A."/>
            <person name="Johnson W.E."/>
            <person name="Horin P."/>
            <person name="Corander J."/>
            <person name="Murphy D."/>
            <person name="Burger P.A."/>
        </authorList>
    </citation>
    <scope>NUCLEOTIDE SEQUENCE [LARGE SCALE GENOMIC DNA]</scope>
    <source>
        <strain evidence="1">Drom800</strain>
        <tissue evidence="1">Blood</tissue>
    </source>
</reference>
<accession>A0A5N4DDF5</accession>
<sequence>MGSGLPLTGCGGERARTDVECLEAVEYKNFMLIINLNPKCCEQ</sequence>
<feature type="non-terminal residue" evidence="1">
    <location>
        <position position="43"/>
    </location>
</feature>
<gene>
    <name evidence="1" type="ORF">Cadr_000014186</name>
</gene>
<protein>
    <submittedName>
        <fullName evidence="1">Uncharacterized protein</fullName>
    </submittedName>
</protein>
<dbReference type="Proteomes" id="UP000299084">
    <property type="component" value="Unassembled WGS sequence"/>
</dbReference>
<keyword evidence="2" id="KW-1185">Reference proteome</keyword>
<evidence type="ECO:0000313" key="1">
    <source>
        <dbReference type="EMBL" id="KAB1269096.1"/>
    </source>
</evidence>
<comment type="caution">
    <text evidence="1">The sequence shown here is derived from an EMBL/GenBank/DDBJ whole genome shotgun (WGS) entry which is preliminary data.</text>
</comment>
<dbReference type="EMBL" id="JWIN03000013">
    <property type="protein sequence ID" value="KAB1269096.1"/>
    <property type="molecule type" value="Genomic_DNA"/>
</dbReference>
<evidence type="ECO:0000313" key="2">
    <source>
        <dbReference type="Proteomes" id="UP000299084"/>
    </source>
</evidence>
<dbReference type="AlphaFoldDB" id="A0A5N4DDF5"/>